<keyword evidence="2" id="KW-1185">Reference proteome</keyword>
<organism evidence="1 2">
    <name type="scientific">Chaetoceros tenuissimus</name>
    <dbReference type="NCBI Taxonomy" id="426638"/>
    <lineage>
        <taxon>Eukaryota</taxon>
        <taxon>Sar</taxon>
        <taxon>Stramenopiles</taxon>
        <taxon>Ochrophyta</taxon>
        <taxon>Bacillariophyta</taxon>
        <taxon>Coscinodiscophyceae</taxon>
        <taxon>Chaetocerotophycidae</taxon>
        <taxon>Chaetocerotales</taxon>
        <taxon>Chaetocerotaceae</taxon>
        <taxon>Chaetoceros</taxon>
    </lineage>
</organism>
<protein>
    <submittedName>
        <fullName evidence="1">Uncharacterized protein</fullName>
    </submittedName>
</protein>
<name>A0AAD3CSW7_9STRA</name>
<dbReference type="Proteomes" id="UP001054902">
    <property type="component" value="Unassembled WGS sequence"/>
</dbReference>
<comment type="caution">
    <text evidence="1">The sequence shown here is derived from an EMBL/GenBank/DDBJ whole genome shotgun (WGS) entry which is preliminary data.</text>
</comment>
<accession>A0AAD3CSW7</accession>
<reference evidence="1 2" key="1">
    <citation type="journal article" date="2021" name="Sci. Rep.">
        <title>The genome of the diatom Chaetoceros tenuissimus carries an ancient integrated fragment of an extant virus.</title>
        <authorList>
            <person name="Hongo Y."/>
            <person name="Kimura K."/>
            <person name="Takaki Y."/>
            <person name="Yoshida Y."/>
            <person name="Baba S."/>
            <person name="Kobayashi G."/>
            <person name="Nagasaki K."/>
            <person name="Hano T."/>
            <person name="Tomaru Y."/>
        </authorList>
    </citation>
    <scope>NUCLEOTIDE SEQUENCE [LARGE SCALE GENOMIC DNA]</scope>
    <source>
        <strain evidence="1 2">NIES-3715</strain>
    </source>
</reference>
<sequence>MDMNTQLIPLLVKTKCPTQKYISTSPLEERQQDALSWSCVLMLYQRLLRTSELCVPEKKDSDTREVLSTV</sequence>
<gene>
    <name evidence="1" type="ORF">CTEN210_07948</name>
</gene>
<evidence type="ECO:0000313" key="1">
    <source>
        <dbReference type="EMBL" id="GFH51472.1"/>
    </source>
</evidence>
<dbReference type="AlphaFoldDB" id="A0AAD3CSW7"/>
<proteinExistence type="predicted"/>
<evidence type="ECO:0000313" key="2">
    <source>
        <dbReference type="Proteomes" id="UP001054902"/>
    </source>
</evidence>
<dbReference type="EMBL" id="BLLK01000045">
    <property type="protein sequence ID" value="GFH51472.1"/>
    <property type="molecule type" value="Genomic_DNA"/>
</dbReference>